<organism evidence="1 2">
    <name type="scientific">Pistacia integerrima</name>
    <dbReference type="NCBI Taxonomy" id="434235"/>
    <lineage>
        <taxon>Eukaryota</taxon>
        <taxon>Viridiplantae</taxon>
        <taxon>Streptophyta</taxon>
        <taxon>Embryophyta</taxon>
        <taxon>Tracheophyta</taxon>
        <taxon>Spermatophyta</taxon>
        <taxon>Magnoliopsida</taxon>
        <taxon>eudicotyledons</taxon>
        <taxon>Gunneridae</taxon>
        <taxon>Pentapetalae</taxon>
        <taxon>rosids</taxon>
        <taxon>malvids</taxon>
        <taxon>Sapindales</taxon>
        <taxon>Anacardiaceae</taxon>
        <taxon>Pistacia</taxon>
    </lineage>
</organism>
<reference evidence="2" key="1">
    <citation type="journal article" date="2023" name="G3 (Bethesda)">
        <title>Genome assembly and association tests identify interacting loci associated with vigor, precocity, and sex in interspecific pistachio rootstocks.</title>
        <authorList>
            <person name="Palmer W."/>
            <person name="Jacygrad E."/>
            <person name="Sagayaradj S."/>
            <person name="Cavanaugh K."/>
            <person name="Han R."/>
            <person name="Bertier L."/>
            <person name="Beede B."/>
            <person name="Kafkas S."/>
            <person name="Golino D."/>
            <person name="Preece J."/>
            <person name="Michelmore R."/>
        </authorList>
    </citation>
    <scope>NUCLEOTIDE SEQUENCE [LARGE SCALE GENOMIC DNA]</scope>
</reference>
<protein>
    <submittedName>
        <fullName evidence="1">Uncharacterized protein</fullName>
    </submittedName>
</protein>
<keyword evidence="2" id="KW-1185">Reference proteome</keyword>
<dbReference type="EMBL" id="CM047744">
    <property type="protein sequence ID" value="KAJ0027502.1"/>
    <property type="molecule type" value="Genomic_DNA"/>
</dbReference>
<gene>
    <name evidence="1" type="ORF">Pint_36268</name>
</gene>
<evidence type="ECO:0000313" key="2">
    <source>
        <dbReference type="Proteomes" id="UP001163603"/>
    </source>
</evidence>
<evidence type="ECO:0000313" key="1">
    <source>
        <dbReference type="EMBL" id="KAJ0027502.1"/>
    </source>
</evidence>
<name>A0ACC0XZC7_9ROSI</name>
<sequence>MRATRFNNLTKHTPFSLQLSSSYCSGGAGRGRGRGRGGVGSGSSPFDHFGPTKIIGQPTTESKPESAPSQNQGRSSPLPPPSTERPTFSSLISTVKSTKIIGQPTTESKPESAPSQNQGRSPPLKTRSRLLNPMTRPIHSPKTNPEVPSLPSTELPTFSSFISTVKSGGAGRGRGHVTPGSEPSQTTDSRKPLRINIGTGLSTKSTQPTERKLPSSVLSVLSGAGRGKPGSQPSPSPPPIVEEENRHLRVEKQGRGEDGAEEEGGERERGRGDRRFRRGLEDKDEGFGAGLYLGDNADGEKMAEKIGVENMNKLVEGFEEMSGRVLPSPIDDEYLDAFHTNCLFEFEPEYLVEFENPDIDEKPPIPLRDALEKMKPFLMAYEGIQSHEEWEEAVNEVMERVPLLKEIVDDYGGPDRVTAKQQQEELERVAKTVPDSAPASVKRFANRAVLSLQVSISVGNLANGF</sequence>
<proteinExistence type="predicted"/>
<accession>A0ACC0XZC7</accession>
<dbReference type="Proteomes" id="UP001163603">
    <property type="component" value="Chromosome 9"/>
</dbReference>
<comment type="caution">
    <text evidence="1">The sequence shown here is derived from an EMBL/GenBank/DDBJ whole genome shotgun (WGS) entry which is preliminary data.</text>
</comment>